<proteinExistence type="predicted"/>
<evidence type="ECO:0000313" key="1">
    <source>
        <dbReference type="EMBL" id="ADH68254.1"/>
    </source>
</evidence>
<dbReference type="Proteomes" id="UP000002219">
    <property type="component" value="Chromosome 1"/>
</dbReference>
<organism evidence="1 2">
    <name type="scientific">Nocardiopsis dassonvillei (strain ATCC 23218 / DSM 43111 / CIP 107115 / JCM 7437 / KCTC 9190 / NBRC 14626 / NCTC 10488 / NRRL B-5397 / IMRU 509)</name>
    <name type="common">Actinomadura dassonvillei</name>
    <dbReference type="NCBI Taxonomy" id="446468"/>
    <lineage>
        <taxon>Bacteria</taxon>
        <taxon>Bacillati</taxon>
        <taxon>Actinomycetota</taxon>
        <taxon>Actinomycetes</taxon>
        <taxon>Streptosporangiales</taxon>
        <taxon>Nocardiopsidaceae</taxon>
        <taxon>Nocardiopsis</taxon>
    </lineage>
</organism>
<keyword evidence="2" id="KW-1185">Reference proteome</keyword>
<evidence type="ECO:0000313" key="2">
    <source>
        <dbReference type="Proteomes" id="UP000002219"/>
    </source>
</evidence>
<accession>D7AZY3</accession>
<name>D7AZY3_NOCDD</name>
<gene>
    <name evidence="1" type="ordered locus">Ndas_2843</name>
</gene>
<dbReference type="AlphaFoldDB" id="D7AZY3"/>
<reference evidence="1 2" key="1">
    <citation type="journal article" date="2010" name="Stand. Genomic Sci.">
        <title>Complete genome sequence of Nocardiopsis dassonvillei type strain (IMRU 509).</title>
        <authorList>
            <person name="Sun H."/>
            <person name="Lapidus A."/>
            <person name="Nolan M."/>
            <person name="Lucas S."/>
            <person name="Del Rio T.G."/>
            <person name="Tice H."/>
            <person name="Cheng J.F."/>
            <person name="Tapia R."/>
            <person name="Han C."/>
            <person name="Goodwin L."/>
            <person name="Pitluck S."/>
            <person name="Pagani I."/>
            <person name="Ivanova N."/>
            <person name="Mavromatis K."/>
            <person name="Mikhailova N."/>
            <person name="Pati A."/>
            <person name="Chen A."/>
            <person name="Palaniappan K."/>
            <person name="Land M."/>
            <person name="Hauser L."/>
            <person name="Chang Y.J."/>
            <person name="Jeffries C.D."/>
            <person name="Djao O.D."/>
            <person name="Rohde M."/>
            <person name="Sikorski J."/>
            <person name="Goker M."/>
            <person name="Woyke T."/>
            <person name="Bristow J."/>
            <person name="Eisen J.A."/>
            <person name="Markowitz V."/>
            <person name="Hugenholtz P."/>
            <person name="Kyrpides N.C."/>
            <person name="Klenk H.P."/>
        </authorList>
    </citation>
    <scope>NUCLEOTIDE SEQUENCE [LARGE SCALE GENOMIC DNA]</scope>
    <source>
        <strain evidence="2">ATCC 23218 / DSM 43111 / CIP 107115 / JCM 7437 / KCTC 9190 / NBRC 14626 / NCTC 10488 / NRRL B-5397 / IMRU 509</strain>
    </source>
</reference>
<dbReference type="EMBL" id="CP002040">
    <property type="protein sequence ID" value="ADH68254.1"/>
    <property type="molecule type" value="Genomic_DNA"/>
</dbReference>
<protein>
    <submittedName>
        <fullName evidence="1">Uncharacterized protein</fullName>
    </submittedName>
</protein>
<dbReference type="HOGENOM" id="CLU_3330749_0_0_11"/>
<sequence>MPDALTRLTTRDPWWVLAVPLAAVGSAAWTERHAPTTS</sequence>
<dbReference type="KEGG" id="nda:Ndas_2843"/>